<name>A0AB39HWA4_9PSED</name>
<evidence type="ECO:0000313" key="1">
    <source>
        <dbReference type="EMBL" id="XDK34589.1"/>
    </source>
</evidence>
<dbReference type="EMBL" id="CP162606">
    <property type="protein sequence ID" value="XDK34589.1"/>
    <property type="molecule type" value="Genomic_DNA"/>
</dbReference>
<dbReference type="RefSeq" id="WP_280044024.1">
    <property type="nucleotide sequence ID" value="NZ_CP162606.1"/>
</dbReference>
<proteinExistence type="predicted"/>
<keyword evidence="1" id="KW-0614">Plasmid</keyword>
<gene>
    <name evidence="1" type="ORF">AB4Y39_00255</name>
</gene>
<geneLocation type="plasmid" evidence="1">
    <name>pMerc</name>
</geneLocation>
<organism evidence="1">
    <name type="scientific">Pseudomonas sp. Hg7Tf</name>
    <dbReference type="NCBI Taxonomy" id="3236988"/>
    <lineage>
        <taxon>Bacteria</taxon>
        <taxon>Pseudomonadati</taxon>
        <taxon>Pseudomonadota</taxon>
        <taxon>Gammaproteobacteria</taxon>
        <taxon>Pseudomonadales</taxon>
        <taxon>Pseudomonadaceae</taxon>
        <taxon>Pseudomonas</taxon>
    </lineage>
</organism>
<dbReference type="AlphaFoldDB" id="A0AB39HWA4"/>
<accession>A0AB39HWA4</accession>
<sequence length="77" mass="8450">MSSYDPQANYDVIEFEGTKIGEVRKGKYYEGSAHEGDIVGDVFHYQGAPAGKLTGLTITRDDDATLFHLLPQDSKKG</sequence>
<protein>
    <submittedName>
        <fullName evidence="1">Uncharacterized protein</fullName>
    </submittedName>
</protein>
<reference evidence="1" key="1">
    <citation type="submission" date="2024-07" db="EMBL/GenBank/DDBJ databases">
        <title>Identification and characteristics of a novel species of coltsfoot's symbiotic bacteria.</title>
        <authorList>
            <person name="Juszczyk A."/>
            <person name="Jasielczuk I."/>
            <person name="Gurgul A."/>
            <person name="Rogala M."/>
            <person name="Kowalczyk A."/>
            <person name="Szmatola T."/>
            <person name="Kosecka-Strojek M."/>
            <person name="Arent Z."/>
            <person name="Latowski D."/>
        </authorList>
    </citation>
    <scope>NUCLEOTIDE SEQUENCE</scope>
    <source>
        <strain evidence="1">Hg7Tf</strain>
        <plasmid evidence="1">pMerc</plasmid>
    </source>
</reference>